<dbReference type="GO" id="GO:0005730">
    <property type="term" value="C:nucleolus"/>
    <property type="evidence" value="ECO:0007669"/>
    <property type="project" value="InterPro"/>
</dbReference>
<reference evidence="2" key="3">
    <citation type="submission" date="2021-06" db="EMBL/GenBank/DDBJ databases">
        <title>Chromosome-level genome assembly for S. haematobium.</title>
        <authorList>
            <person name="Stroehlein A.J."/>
        </authorList>
    </citation>
    <scope>NUCLEOTIDE SEQUENCE</scope>
</reference>
<dbReference type="InterPro" id="IPR015943">
    <property type="entry name" value="WD40/YVTN_repeat-like_dom_sf"/>
</dbReference>
<dbReference type="AlphaFoldDB" id="A0A922IR41"/>
<sequence>MTTHSSGEIRVFSRDFTSEEFQLNASGLICSAKLAANQIVAGGKELALRVWDINNHGSPIFTAKNVRSSVLELSVPIWIADISVVPKSNGKLILTASRYGELDIYDLRCGQRRPVARHAWRTSRKHGKLHVGSGKHSAVLPDLTTTRPITKAVAYDNSPGIGLRVVAGNAVGELSVLDLRLPPEYSNLNSSDGPGVIPVRSYGSRAPGPPSGVRCLAGASGCITHLICSGTDEENTFPFMEAAINSEPIIVASSLDRYLRLYNRDTGKRLGKIYVKVPVTSFLVRRNASFANIENFLKKDNDISVSNEEEKVESSYGISKTEQKEFEDLWNQIPVVDNDNDGVNEGGKRTTGLKIGKRRRKK</sequence>
<dbReference type="InterPro" id="IPR037379">
    <property type="entry name" value="WDR74/Nsa1"/>
</dbReference>
<evidence type="ECO:0000313" key="2">
    <source>
        <dbReference type="EMBL" id="KAH9585225.1"/>
    </source>
</evidence>
<dbReference type="GO" id="GO:0030687">
    <property type="term" value="C:preribosome, large subunit precursor"/>
    <property type="evidence" value="ECO:0007669"/>
    <property type="project" value="TreeGrafter"/>
</dbReference>
<dbReference type="PANTHER" id="PTHR16038:SF4">
    <property type="entry name" value="WD REPEAT-CONTAINING PROTEIN 74"/>
    <property type="match status" value="1"/>
</dbReference>
<feature type="region of interest" description="Disordered" evidence="1">
    <location>
        <begin position="338"/>
        <end position="362"/>
    </location>
</feature>
<organism evidence="2 3">
    <name type="scientific">Schistosoma haematobium</name>
    <name type="common">Blood fluke</name>
    <dbReference type="NCBI Taxonomy" id="6185"/>
    <lineage>
        <taxon>Eukaryota</taxon>
        <taxon>Metazoa</taxon>
        <taxon>Spiralia</taxon>
        <taxon>Lophotrochozoa</taxon>
        <taxon>Platyhelminthes</taxon>
        <taxon>Trematoda</taxon>
        <taxon>Digenea</taxon>
        <taxon>Strigeidida</taxon>
        <taxon>Schistosomatoidea</taxon>
        <taxon>Schistosomatidae</taxon>
        <taxon>Schistosoma</taxon>
    </lineage>
</organism>
<reference evidence="2" key="2">
    <citation type="journal article" date="2019" name="Gigascience">
        <title>High-quality Schistosoma haematobium genome achieved by single-molecule and long-range sequencing.</title>
        <authorList>
            <person name="Stroehlein A.J."/>
            <person name="Korhonen P.K."/>
            <person name="Chong T.M."/>
            <person name="Lim Y.L."/>
            <person name="Chan K.G."/>
            <person name="Webster B."/>
            <person name="Rollinson D."/>
            <person name="Brindley P.J."/>
            <person name="Gasser R.B."/>
            <person name="Young N.D."/>
        </authorList>
    </citation>
    <scope>NUCLEOTIDE SEQUENCE</scope>
</reference>
<evidence type="ECO:0000256" key="1">
    <source>
        <dbReference type="SAM" id="MobiDB-lite"/>
    </source>
</evidence>
<dbReference type="CTD" id="54663"/>
<dbReference type="Gene3D" id="2.130.10.10">
    <property type="entry name" value="YVTN repeat-like/Quinoprotein amine dehydrogenase"/>
    <property type="match status" value="1"/>
</dbReference>
<proteinExistence type="predicted"/>
<reference evidence="2" key="1">
    <citation type="journal article" date="2012" name="Nat. Genet.">
        <title>Whole-genome sequence of Schistosoma haematobium.</title>
        <authorList>
            <person name="Young N.D."/>
            <person name="Jex A.R."/>
            <person name="Li B."/>
            <person name="Liu S."/>
            <person name="Yang L."/>
            <person name="Xiong Z."/>
            <person name="Li Y."/>
            <person name="Cantacessi C."/>
            <person name="Hall R.S."/>
            <person name="Xu X."/>
            <person name="Chen F."/>
            <person name="Wu X."/>
            <person name="Zerlotini A."/>
            <person name="Oliveira G."/>
            <person name="Hofmann A."/>
            <person name="Zhang G."/>
            <person name="Fang X."/>
            <person name="Kang Y."/>
            <person name="Campbell B.E."/>
            <person name="Loukas A."/>
            <person name="Ranganathan S."/>
            <person name="Rollinson D."/>
            <person name="Rinaldi G."/>
            <person name="Brindley P.J."/>
            <person name="Yang H."/>
            <person name="Wang J."/>
            <person name="Wang J."/>
            <person name="Gasser R.B."/>
        </authorList>
    </citation>
    <scope>NUCLEOTIDE SEQUENCE</scope>
</reference>
<reference evidence="2" key="4">
    <citation type="journal article" date="2022" name="PLoS Pathog.">
        <title>Chromosome-level genome of Schistosoma haematobium underpins genome-wide explorations of molecular variation.</title>
        <authorList>
            <person name="Stroehlein A.J."/>
            <person name="Korhonen P.K."/>
            <person name="Lee V.V."/>
            <person name="Ralph S.A."/>
            <person name="Mentink-Kane M."/>
            <person name="You H."/>
            <person name="McManus D.P."/>
            <person name="Tchuente L.T."/>
            <person name="Stothard J.R."/>
            <person name="Kaur P."/>
            <person name="Dudchenko O."/>
            <person name="Aiden E.L."/>
            <person name="Yang B."/>
            <person name="Yang H."/>
            <person name="Emery A.M."/>
            <person name="Webster B.L."/>
            <person name="Brindley P.J."/>
            <person name="Rollinson D."/>
            <person name="Chang B.C.H."/>
            <person name="Gasser R.B."/>
            <person name="Young N.D."/>
        </authorList>
    </citation>
    <scope>NUCLEOTIDE SEQUENCE</scope>
</reference>
<dbReference type="PANTHER" id="PTHR16038">
    <property type="entry name" value="NOP SEVEN ASSOCIATED PROTEIN 1"/>
    <property type="match status" value="1"/>
</dbReference>
<dbReference type="OrthoDB" id="18388at2759"/>
<dbReference type="RefSeq" id="XP_051067907.1">
    <property type="nucleotide sequence ID" value="XM_051214719.1"/>
</dbReference>
<dbReference type="GeneID" id="24591633"/>
<dbReference type="EMBL" id="AMPZ03000004">
    <property type="protein sequence ID" value="KAH9585225.1"/>
    <property type="molecule type" value="Genomic_DNA"/>
</dbReference>
<dbReference type="Proteomes" id="UP000471633">
    <property type="component" value="Unassembled WGS sequence"/>
</dbReference>
<name>A0A922IR41_SCHHA</name>
<dbReference type="SUPFAM" id="SSF50978">
    <property type="entry name" value="WD40 repeat-like"/>
    <property type="match status" value="1"/>
</dbReference>
<dbReference type="InterPro" id="IPR036322">
    <property type="entry name" value="WD40_repeat_dom_sf"/>
</dbReference>
<keyword evidence="3" id="KW-1185">Reference proteome</keyword>
<evidence type="ECO:0000313" key="3">
    <source>
        <dbReference type="Proteomes" id="UP000471633"/>
    </source>
</evidence>
<dbReference type="GO" id="GO:0042273">
    <property type="term" value="P:ribosomal large subunit biogenesis"/>
    <property type="evidence" value="ECO:0007669"/>
    <property type="project" value="InterPro"/>
</dbReference>
<accession>A0A922IR41</accession>
<comment type="caution">
    <text evidence="2">The sequence shown here is derived from an EMBL/GenBank/DDBJ whole genome shotgun (WGS) entry which is preliminary data.</text>
</comment>
<gene>
    <name evidence="2" type="primary">WDR74</name>
    <name evidence="2" type="ORF">MS3_00006557</name>
</gene>
<protein>
    <submittedName>
        <fullName evidence="2">WD repeat-containing protein 74, variant 2</fullName>
    </submittedName>
</protein>